<reference evidence="2" key="1">
    <citation type="journal article" date="2019" name="Int. J. Syst. Evol. Microbiol.">
        <title>The Global Catalogue of Microorganisms (GCM) 10K type strain sequencing project: providing services to taxonomists for standard genome sequencing and annotation.</title>
        <authorList>
            <consortium name="The Broad Institute Genomics Platform"/>
            <consortium name="The Broad Institute Genome Sequencing Center for Infectious Disease"/>
            <person name="Wu L."/>
            <person name="Ma J."/>
        </authorList>
    </citation>
    <scope>NUCLEOTIDE SEQUENCE [LARGE SCALE GENOMIC DNA]</scope>
    <source>
        <strain evidence="2">CGMCC 1.10131</strain>
    </source>
</reference>
<dbReference type="Proteomes" id="UP000651977">
    <property type="component" value="Unassembled WGS sequence"/>
</dbReference>
<dbReference type="RefSeq" id="WP_055732687.1">
    <property type="nucleotide sequence ID" value="NZ_BMDY01000043.1"/>
</dbReference>
<proteinExistence type="predicted"/>
<evidence type="ECO:0000313" key="2">
    <source>
        <dbReference type="Proteomes" id="UP000651977"/>
    </source>
</evidence>
<comment type="caution">
    <text evidence="1">The sequence shown here is derived from an EMBL/GenBank/DDBJ whole genome shotgun (WGS) entry which is preliminary data.</text>
</comment>
<organism evidence="1 2">
    <name type="scientific">Agarivorans gilvus</name>
    <dbReference type="NCBI Taxonomy" id="680279"/>
    <lineage>
        <taxon>Bacteria</taxon>
        <taxon>Pseudomonadati</taxon>
        <taxon>Pseudomonadota</taxon>
        <taxon>Gammaproteobacteria</taxon>
        <taxon>Alteromonadales</taxon>
        <taxon>Alteromonadaceae</taxon>
        <taxon>Agarivorans</taxon>
    </lineage>
</organism>
<accession>A0ABQ1I825</accession>
<dbReference type="EMBL" id="BMDY01000043">
    <property type="protein sequence ID" value="GGB21556.1"/>
    <property type="molecule type" value="Genomic_DNA"/>
</dbReference>
<name>A0ABQ1I825_9ALTE</name>
<sequence length="332" mass="36585">MGTTQKLDIPDGYVFHIVEELTSLDSLILKLYKAPSEATIQHFLSVNRHITGGIAQVGQVVLISPPNSTQCTLEEEFFYKEAMKIEKIRKNMSQEERKTVARYYQTLEDIARYNGLLLGNSNNVWNAHVSQVKLILKEIDYLYANDLNSNGKLKSPAFLAKRRQLFVRLDKALSRVMQPKLGAGLVAGNLKSSLGLSTKSIVYQWQKVGAVTDTMPQLSKQYQQIAKVAGNLKRVGYIGIALAGVEASANIAQACQQDDKEACTKSKYVETGGAVGGVLGGVGGGSLATWGVCTVIFGLPSWYKLFLVRDCSGRGWRRYWGKGSKLSRQGIR</sequence>
<gene>
    <name evidence="1" type="ORF">GCM10007414_38690</name>
</gene>
<keyword evidence="2" id="KW-1185">Reference proteome</keyword>
<evidence type="ECO:0000313" key="1">
    <source>
        <dbReference type="EMBL" id="GGB21556.1"/>
    </source>
</evidence>
<protein>
    <recommendedName>
        <fullName evidence="3">LysM domain-containing protein</fullName>
    </recommendedName>
</protein>
<evidence type="ECO:0008006" key="3">
    <source>
        <dbReference type="Google" id="ProtNLM"/>
    </source>
</evidence>